<dbReference type="STRING" id="1797298.A2988_04080"/>
<accession>A0A1F5BVL3</accession>
<protein>
    <recommendedName>
        <fullName evidence="4">Glycosyltransferase 2-like domain-containing protein</fullName>
    </recommendedName>
</protein>
<dbReference type="Pfam" id="PF00535">
    <property type="entry name" value="Glycos_transf_2"/>
    <property type="match status" value="1"/>
</dbReference>
<dbReference type="GO" id="GO:0016757">
    <property type="term" value="F:glycosyltransferase activity"/>
    <property type="evidence" value="ECO:0007669"/>
    <property type="project" value="UniProtKB-KW"/>
</dbReference>
<dbReference type="Proteomes" id="UP000176650">
    <property type="component" value="Unassembled WGS sequence"/>
</dbReference>
<feature type="domain" description="Glycosyltransferase 2-like" evidence="4">
    <location>
        <begin position="4"/>
        <end position="172"/>
    </location>
</feature>
<keyword evidence="2" id="KW-0328">Glycosyltransferase</keyword>
<dbReference type="AlphaFoldDB" id="A0A1F5BVL3"/>
<reference evidence="5 6" key="1">
    <citation type="journal article" date="2016" name="Nat. Commun.">
        <title>Thousands of microbial genomes shed light on interconnected biogeochemical processes in an aquifer system.</title>
        <authorList>
            <person name="Anantharaman K."/>
            <person name="Brown C.T."/>
            <person name="Hug L.A."/>
            <person name="Sharon I."/>
            <person name="Castelle C.J."/>
            <person name="Probst A.J."/>
            <person name="Thomas B.C."/>
            <person name="Singh A."/>
            <person name="Wilkins M.J."/>
            <person name="Karaoz U."/>
            <person name="Brodie E.L."/>
            <person name="Williams K.H."/>
            <person name="Hubbard S.S."/>
            <person name="Banfield J.F."/>
        </authorList>
    </citation>
    <scope>NUCLEOTIDE SEQUENCE [LARGE SCALE GENOMIC DNA]</scope>
</reference>
<evidence type="ECO:0000256" key="2">
    <source>
        <dbReference type="ARBA" id="ARBA00022676"/>
    </source>
</evidence>
<comment type="caution">
    <text evidence="5">The sequence shown here is derived from an EMBL/GenBank/DDBJ whole genome shotgun (WGS) entry which is preliminary data.</text>
</comment>
<dbReference type="EMBL" id="MEYS01000001">
    <property type="protein sequence ID" value="OGD34652.1"/>
    <property type="molecule type" value="Genomic_DNA"/>
</dbReference>
<evidence type="ECO:0000256" key="3">
    <source>
        <dbReference type="ARBA" id="ARBA00022679"/>
    </source>
</evidence>
<dbReference type="PANTHER" id="PTHR43179">
    <property type="entry name" value="RHAMNOSYLTRANSFERASE WBBL"/>
    <property type="match status" value="1"/>
</dbReference>
<dbReference type="InterPro" id="IPR029044">
    <property type="entry name" value="Nucleotide-diphossugar_trans"/>
</dbReference>
<name>A0A1F5BVL3_9BACT</name>
<proteinExistence type="inferred from homology"/>
<comment type="similarity">
    <text evidence="1">Belongs to the glycosyltransferase 2 family.</text>
</comment>
<dbReference type="InterPro" id="IPR001173">
    <property type="entry name" value="Glyco_trans_2-like"/>
</dbReference>
<evidence type="ECO:0000259" key="4">
    <source>
        <dbReference type="Pfam" id="PF00535"/>
    </source>
</evidence>
<keyword evidence="3" id="KW-0808">Transferase</keyword>
<dbReference type="SUPFAM" id="SSF53448">
    <property type="entry name" value="Nucleotide-diphospho-sugar transferases"/>
    <property type="match status" value="1"/>
</dbReference>
<organism evidence="5 6">
    <name type="scientific">Candidatus Azambacteria bacterium RIFCSPLOWO2_01_FULL_46_25</name>
    <dbReference type="NCBI Taxonomy" id="1797298"/>
    <lineage>
        <taxon>Bacteria</taxon>
        <taxon>Candidatus Azamiibacteriota</taxon>
    </lineage>
</organism>
<dbReference type="Gene3D" id="3.90.550.10">
    <property type="entry name" value="Spore Coat Polysaccharide Biosynthesis Protein SpsA, Chain A"/>
    <property type="match status" value="1"/>
</dbReference>
<sequence length="279" mass="31619">MIFVLIPILNRKELTLACLASFAKQTYKEHTVVIIDDGSTDGSGDAIRQAYPSTVIIQGDGTWWWTKSMNEGLRSVLPKTKQGDFVLFMNNDTELGPDYLEKLIDASIGHGRALVGSLVRNFYDARIQDAGVHADWNRFAFVKANFDEKKRFNENVDALAGRGMLIPVEVFQKTGLLSQKALPHYAADYDFSMRAKRQGFTILMSYEAIVLSKDKKGDKQRTFWKTHFNRRSSSNIPMKLMFALSDAPTSYLKCKGVAITLGRFMRDFSVYALKKFKIL</sequence>
<evidence type="ECO:0000313" key="6">
    <source>
        <dbReference type="Proteomes" id="UP000176650"/>
    </source>
</evidence>
<dbReference type="PANTHER" id="PTHR43179:SF12">
    <property type="entry name" value="GALACTOFURANOSYLTRANSFERASE GLFT2"/>
    <property type="match status" value="1"/>
</dbReference>
<gene>
    <name evidence="5" type="ORF">A2988_04080</name>
</gene>
<evidence type="ECO:0000256" key="1">
    <source>
        <dbReference type="ARBA" id="ARBA00006739"/>
    </source>
</evidence>
<evidence type="ECO:0000313" key="5">
    <source>
        <dbReference type="EMBL" id="OGD34652.1"/>
    </source>
</evidence>